<accession>A0AAW1IEF7</accession>
<comment type="caution">
    <text evidence="2">The sequence shown here is derived from an EMBL/GenBank/DDBJ whole genome shotgun (WGS) entry which is preliminary data.</text>
</comment>
<evidence type="ECO:0000313" key="3">
    <source>
        <dbReference type="Proteomes" id="UP001458880"/>
    </source>
</evidence>
<evidence type="ECO:0000256" key="1">
    <source>
        <dbReference type="SAM" id="MobiDB-lite"/>
    </source>
</evidence>
<dbReference type="PROSITE" id="PS51257">
    <property type="entry name" value="PROKAR_LIPOPROTEIN"/>
    <property type="match status" value="1"/>
</dbReference>
<name>A0AAW1IEF7_POPJA</name>
<evidence type="ECO:0000313" key="2">
    <source>
        <dbReference type="EMBL" id="KAK9687814.1"/>
    </source>
</evidence>
<dbReference type="EMBL" id="JASPKY010000621">
    <property type="protein sequence ID" value="KAK9687814.1"/>
    <property type="molecule type" value="Genomic_DNA"/>
</dbReference>
<dbReference type="AlphaFoldDB" id="A0AAW1IEF7"/>
<proteinExistence type="predicted"/>
<feature type="region of interest" description="Disordered" evidence="1">
    <location>
        <begin position="104"/>
        <end position="128"/>
    </location>
</feature>
<feature type="region of interest" description="Disordered" evidence="1">
    <location>
        <begin position="30"/>
        <end position="89"/>
    </location>
</feature>
<keyword evidence="3" id="KW-1185">Reference proteome</keyword>
<sequence length="286" mass="31992">MSLTWYRLIICSGLAQAPNSLLSSCSSFRDSTLDDQGQGNENEEGADLNGITKRFKASTKGDSEGELQDQTPDTDDSGAHSYPEVSTTSTFGILGTGSFKRAPIMGNRGLEQRGKKSKTYPPKEVTQTRQGETITEYIDIEVLPCSELNLNAYWFQQSIPLLGKIQVNVAFNGRNQILEAIIVKSGSRKLSSLMGRDWLEKAFNGRNQILEAIIVKSGSRKLSSLMGRDWLEKLEINWQRNRQSTKFIAKDKDTQNRNILLNGLKSKYPSVFGQRRGEIKEFQANL</sequence>
<dbReference type="Proteomes" id="UP001458880">
    <property type="component" value="Unassembled WGS sequence"/>
</dbReference>
<gene>
    <name evidence="2" type="ORF">QE152_g35986</name>
</gene>
<reference evidence="2 3" key="1">
    <citation type="journal article" date="2024" name="BMC Genomics">
        <title>De novo assembly and annotation of Popillia japonica's genome with initial clues to its potential as an invasive pest.</title>
        <authorList>
            <person name="Cucini C."/>
            <person name="Boschi S."/>
            <person name="Funari R."/>
            <person name="Cardaioli E."/>
            <person name="Iannotti N."/>
            <person name="Marturano G."/>
            <person name="Paoli F."/>
            <person name="Bruttini M."/>
            <person name="Carapelli A."/>
            <person name="Frati F."/>
            <person name="Nardi F."/>
        </authorList>
    </citation>
    <scope>NUCLEOTIDE SEQUENCE [LARGE SCALE GENOMIC DNA]</scope>
    <source>
        <strain evidence="2">DMR45628</strain>
    </source>
</reference>
<organism evidence="2 3">
    <name type="scientific">Popillia japonica</name>
    <name type="common">Japanese beetle</name>
    <dbReference type="NCBI Taxonomy" id="7064"/>
    <lineage>
        <taxon>Eukaryota</taxon>
        <taxon>Metazoa</taxon>
        <taxon>Ecdysozoa</taxon>
        <taxon>Arthropoda</taxon>
        <taxon>Hexapoda</taxon>
        <taxon>Insecta</taxon>
        <taxon>Pterygota</taxon>
        <taxon>Neoptera</taxon>
        <taxon>Endopterygota</taxon>
        <taxon>Coleoptera</taxon>
        <taxon>Polyphaga</taxon>
        <taxon>Scarabaeiformia</taxon>
        <taxon>Scarabaeidae</taxon>
        <taxon>Rutelinae</taxon>
        <taxon>Popillia</taxon>
    </lineage>
</organism>
<protein>
    <submittedName>
        <fullName evidence="2">Uncharacterized protein</fullName>
    </submittedName>
</protein>
<feature type="compositionally biased region" description="Acidic residues" evidence="1">
    <location>
        <begin position="64"/>
        <end position="76"/>
    </location>
</feature>